<comment type="caution">
    <text evidence="2">The sequence shown here is derived from an EMBL/GenBank/DDBJ whole genome shotgun (WGS) entry which is preliminary data.</text>
</comment>
<feature type="compositionally biased region" description="Basic and acidic residues" evidence="1">
    <location>
        <begin position="202"/>
        <end position="211"/>
    </location>
</feature>
<reference evidence="2" key="1">
    <citation type="submission" date="2023-07" db="EMBL/GenBank/DDBJ databases">
        <authorList>
            <person name="Stuckert A."/>
        </authorList>
    </citation>
    <scope>NUCLEOTIDE SEQUENCE</scope>
</reference>
<keyword evidence="3" id="KW-1185">Reference proteome</keyword>
<dbReference type="Proteomes" id="UP001176940">
    <property type="component" value="Unassembled WGS sequence"/>
</dbReference>
<evidence type="ECO:0000256" key="1">
    <source>
        <dbReference type="SAM" id="MobiDB-lite"/>
    </source>
</evidence>
<accession>A0ABN9KY49</accession>
<sequence>CPSPPQDPALARGRPLQHPGPTFCPSGRLSAGFLPPGARCILSWELSDKEHVTLFIIHPPDLSYCPPVWGGRRILLDKKTPGCGAPRPSSWQRCRTTTLLYPSLELLGGSVANVSPPTGETSPSPAPFLSLCRGRTSILELNLEELRGIANSGRGGQGGPLNGLAKRPAKPAVDKPPSLAIPALDPRVKAPVVPPGSPDEEHELKGTRVEHGSDTRLKALLRRHGEMEKRARSIQKRLQLVQAKQVERHLHQQLGGLVGAAFWSRSRYSTQSFDCGNTES</sequence>
<proteinExistence type="predicted"/>
<feature type="non-terminal residue" evidence="2">
    <location>
        <position position="1"/>
    </location>
</feature>
<feature type="region of interest" description="Disordered" evidence="1">
    <location>
        <begin position="188"/>
        <end position="211"/>
    </location>
</feature>
<dbReference type="EMBL" id="CAUEEQ010003213">
    <property type="protein sequence ID" value="CAJ0924621.1"/>
    <property type="molecule type" value="Genomic_DNA"/>
</dbReference>
<evidence type="ECO:0000313" key="2">
    <source>
        <dbReference type="EMBL" id="CAJ0924621.1"/>
    </source>
</evidence>
<protein>
    <submittedName>
        <fullName evidence="2">Uncharacterized protein</fullName>
    </submittedName>
</protein>
<organism evidence="2 3">
    <name type="scientific">Ranitomeya imitator</name>
    <name type="common">mimic poison frog</name>
    <dbReference type="NCBI Taxonomy" id="111125"/>
    <lineage>
        <taxon>Eukaryota</taxon>
        <taxon>Metazoa</taxon>
        <taxon>Chordata</taxon>
        <taxon>Craniata</taxon>
        <taxon>Vertebrata</taxon>
        <taxon>Euteleostomi</taxon>
        <taxon>Amphibia</taxon>
        <taxon>Batrachia</taxon>
        <taxon>Anura</taxon>
        <taxon>Neobatrachia</taxon>
        <taxon>Hyloidea</taxon>
        <taxon>Dendrobatidae</taxon>
        <taxon>Dendrobatinae</taxon>
        <taxon>Ranitomeya</taxon>
    </lineage>
</organism>
<evidence type="ECO:0000313" key="3">
    <source>
        <dbReference type="Proteomes" id="UP001176940"/>
    </source>
</evidence>
<gene>
    <name evidence="2" type="ORF">RIMI_LOCUS2316122</name>
</gene>
<name>A0ABN9KY49_9NEOB</name>